<keyword evidence="3" id="KW-1185">Reference proteome</keyword>
<feature type="signal peptide" evidence="1">
    <location>
        <begin position="1"/>
        <end position="21"/>
    </location>
</feature>
<sequence>MKVVRLMVFSLLTLLITKGFAVELPEDIHGNVEMLSQKGSYLAEAGKYKDAETQFIEALNLLSQPIERWEACTWLLTAIGDVNFMQGAYKQAKDALSDAMHCPGAIGNPFIHLRLGQSQFELGNMDRALDELARAYMGAGKEIFENDDPKYFNYLKTVLKPPANEKW</sequence>
<name>A0ABV7HVB2_9GAMM</name>
<comment type="caution">
    <text evidence="2">The sequence shown here is derived from an EMBL/GenBank/DDBJ whole genome shotgun (WGS) entry which is preliminary data.</text>
</comment>
<evidence type="ECO:0000256" key="1">
    <source>
        <dbReference type="SAM" id="SignalP"/>
    </source>
</evidence>
<protein>
    <submittedName>
        <fullName evidence="2">Tetratricopeptide repeat protein</fullName>
    </submittedName>
</protein>
<dbReference type="Pfam" id="PF13424">
    <property type="entry name" value="TPR_12"/>
    <property type="match status" value="1"/>
</dbReference>
<dbReference type="RefSeq" id="WP_382417131.1">
    <property type="nucleotide sequence ID" value="NZ_AP031500.1"/>
</dbReference>
<keyword evidence="1" id="KW-0732">Signal</keyword>
<gene>
    <name evidence="2" type="ORF">ACFOEB_12645</name>
</gene>
<feature type="chain" id="PRO_5047106185" evidence="1">
    <location>
        <begin position="22"/>
        <end position="167"/>
    </location>
</feature>
<evidence type="ECO:0000313" key="2">
    <source>
        <dbReference type="EMBL" id="MFC3156050.1"/>
    </source>
</evidence>
<accession>A0ABV7HVB2</accession>
<dbReference type="SUPFAM" id="SSF48452">
    <property type="entry name" value="TPR-like"/>
    <property type="match status" value="1"/>
</dbReference>
<proteinExistence type="predicted"/>
<organism evidence="2 3">
    <name type="scientific">Gilvimarinus japonicus</name>
    <dbReference type="NCBI Taxonomy" id="1796469"/>
    <lineage>
        <taxon>Bacteria</taxon>
        <taxon>Pseudomonadati</taxon>
        <taxon>Pseudomonadota</taxon>
        <taxon>Gammaproteobacteria</taxon>
        <taxon>Cellvibrionales</taxon>
        <taxon>Cellvibrionaceae</taxon>
        <taxon>Gilvimarinus</taxon>
    </lineage>
</organism>
<dbReference type="Proteomes" id="UP001595548">
    <property type="component" value="Unassembled WGS sequence"/>
</dbReference>
<reference evidence="3" key="1">
    <citation type="journal article" date="2019" name="Int. J. Syst. Evol. Microbiol.">
        <title>The Global Catalogue of Microorganisms (GCM) 10K type strain sequencing project: providing services to taxonomists for standard genome sequencing and annotation.</title>
        <authorList>
            <consortium name="The Broad Institute Genomics Platform"/>
            <consortium name="The Broad Institute Genome Sequencing Center for Infectious Disease"/>
            <person name="Wu L."/>
            <person name="Ma J."/>
        </authorList>
    </citation>
    <scope>NUCLEOTIDE SEQUENCE [LARGE SCALE GENOMIC DNA]</scope>
    <source>
        <strain evidence="3">KCTC 52141</strain>
    </source>
</reference>
<dbReference type="EMBL" id="JBHRTL010000024">
    <property type="protein sequence ID" value="MFC3156050.1"/>
    <property type="molecule type" value="Genomic_DNA"/>
</dbReference>
<dbReference type="InterPro" id="IPR011990">
    <property type="entry name" value="TPR-like_helical_dom_sf"/>
</dbReference>
<evidence type="ECO:0000313" key="3">
    <source>
        <dbReference type="Proteomes" id="UP001595548"/>
    </source>
</evidence>
<dbReference type="Gene3D" id="1.25.40.10">
    <property type="entry name" value="Tetratricopeptide repeat domain"/>
    <property type="match status" value="1"/>
</dbReference>